<dbReference type="Proteomes" id="UP001212841">
    <property type="component" value="Unassembled WGS sequence"/>
</dbReference>
<dbReference type="SMART" id="SM00220">
    <property type="entry name" value="S_TKc"/>
    <property type="match status" value="1"/>
</dbReference>
<reference evidence="8" key="1">
    <citation type="submission" date="2020-05" db="EMBL/GenBank/DDBJ databases">
        <title>Phylogenomic resolution of chytrid fungi.</title>
        <authorList>
            <person name="Stajich J.E."/>
            <person name="Amses K."/>
            <person name="Simmons R."/>
            <person name="Seto K."/>
            <person name="Myers J."/>
            <person name="Bonds A."/>
            <person name="Quandt C.A."/>
            <person name="Barry K."/>
            <person name="Liu P."/>
            <person name="Grigoriev I."/>
            <person name="Longcore J.E."/>
            <person name="James T.Y."/>
        </authorList>
    </citation>
    <scope>NUCLEOTIDE SEQUENCE</scope>
    <source>
        <strain evidence="8">JEL0318</strain>
    </source>
</reference>
<dbReference type="InterPro" id="IPR011009">
    <property type="entry name" value="Kinase-like_dom_sf"/>
</dbReference>
<evidence type="ECO:0000259" key="6">
    <source>
        <dbReference type="PROSITE" id="PS50011"/>
    </source>
</evidence>
<dbReference type="InterPro" id="IPR008271">
    <property type="entry name" value="Ser/Thr_kinase_AS"/>
</dbReference>
<evidence type="ECO:0000313" key="8">
    <source>
        <dbReference type="EMBL" id="KAJ3049360.1"/>
    </source>
</evidence>
<dbReference type="InterPro" id="IPR012677">
    <property type="entry name" value="Nucleotide-bd_a/b_plait_sf"/>
</dbReference>
<keyword evidence="3" id="KW-0694">RNA-binding</keyword>
<dbReference type="InterPro" id="IPR000719">
    <property type="entry name" value="Prot_kinase_dom"/>
</dbReference>
<dbReference type="Gene3D" id="3.30.200.20">
    <property type="entry name" value="Phosphorylase Kinase, domain 1"/>
    <property type="match status" value="1"/>
</dbReference>
<dbReference type="InterPro" id="IPR000504">
    <property type="entry name" value="RRM_dom"/>
</dbReference>
<feature type="compositionally biased region" description="Gly residues" evidence="5">
    <location>
        <begin position="37"/>
        <end position="48"/>
    </location>
</feature>
<dbReference type="SUPFAM" id="SSF54928">
    <property type="entry name" value="RNA-binding domain, RBD"/>
    <property type="match status" value="1"/>
</dbReference>
<dbReference type="PROSITE" id="PS50102">
    <property type="entry name" value="RRM"/>
    <property type="match status" value="1"/>
</dbReference>
<dbReference type="Pfam" id="PF00013">
    <property type="entry name" value="KH_1"/>
    <property type="match status" value="1"/>
</dbReference>
<feature type="region of interest" description="Disordered" evidence="5">
    <location>
        <begin position="604"/>
        <end position="636"/>
    </location>
</feature>
<evidence type="ECO:0000256" key="4">
    <source>
        <dbReference type="PROSITE-ProRule" id="PRU10141"/>
    </source>
</evidence>
<dbReference type="PROSITE" id="PS00108">
    <property type="entry name" value="PROTEIN_KINASE_ST"/>
    <property type="match status" value="1"/>
</dbReference>
<feature type="domain" description="RRM" evidence="7">
    <location>
        <begin position="640"/>
        <end position="714"/>
    </location>
</feature>
<evidence type="ECO:0000256" key="2">
    <source>
        <dbReference type="ARBA" id="ARBA00022840"/>
    </source>
</evidence>
<dbReference type="PANTHER" id="PTHR24345">
    <property type="entry name" value="SERINE/THREONINE-PROTEIN KINASE PLK"/>
    <property type="match status" value="1"/>
</dbReference>
<feature type="region of interest" description="Disordered" evidence="5">
    <location>
        <begin position="865"/>
        <end position="918"/>
    </location>
</feature>
<dbReference type="GO" id="GO:0004672">
    <property type="term" value="F:protein kinase activity"/>
    <property type="evidence" value="ECO:0007669"/>
    <property type="project" value="InterPro"/>
</dbReference>
<dbReference type="Pfam" id="PF00076">
    <property type="entry name" value="RRM_1"/>
    <property type="match status" value="1"/>
</dbReference>
<feature type="binding site" evidence="4">
    <location>
        <position position="359"/>
    </location>
    <ligand>
        <name>ATP</name>
        <dbReference type="ChEBI" id="CHEBI:30616"/>
    </ligand>
</feature>
<evidence type="ECO:0000313" key="9">
    <source>
        <dbReference type="Proteomes" id="UP001212841"/>
    </source>
</evidence>
<dbReference type="GO" id="GO:0003723">
    <property type="term" value="F:RNA binding"/>
    <property type="evidence" value="ECO:0007669"/>
    <property type="project" value="UniProtKB-UniRule"/>
</dbReference>
<gene>
    <name evidence="8" type="ORF">HK097_009637</name>
</gene>
<feature type="domain" description="Protein kinase" evidence="6">
    <location>
        <begin position="330"/>
        <end position="596"/>
    </location>
</feature>
<dbReference type="InterPro" id="IPR017441">
    <property type="entry name" value="Protein_kinase_ATP_BS"/>
</dbReference>
<dbReference type="AlphaFoldDB" id="A0AAD5SA98"/>
<evidence type="ECO:0000256" key="1">
    <source>
        <dbReference type="ARBA" id="ARBA00022741"/>
    </source>
</evidence>
<dbReference type="Gene3D" id="3.30.1370.10">
    <property type="entry name" value="K Homology domain, type 1"/>
    <property type="match status" value="1"/>
</dbReference>
<dbReference type="SMART" id="SM00360">
    <property type="entry name" value="RRM"/>
    <property type="match status" value="1"/>
</dbReference>
<dbReference type="EMBL" id="JADGJD010000656">
    <property type="protein sequence ID" value="KAJ3049360.1"/>
    <property type="molecule type" value="Genomic_DNA"/>
</dbReference>
<dbReference type="InterPro" id="IPR036612">
    <property type="entry name" value="KH_dom_type_1_sf"/>
</dbReference>
<proteinExistence type="predicted"/>
<dbReference type="Gene3D" id="3.30.70.330">
    <property type="match status" value="1"/>
</dbReference>
<dbReference type="GO" id="GO:0005634">
    <property type="term" value="C:nucleus"/>
    <property type="evidence" value="ECO:0007669"/>
    <property type="project" value="TreeGrafter"/>
</dbReference>
<feature type="region of interest" description="Disordered" evidence="5">
    <location>
        <begin position="717"/>
        <end position="806"/>
    </location>
</feature>
<protein>
    <submittedName>
        <fullName evidence="8">Uncharacterized protein</fullName>
    </submittedName>
</protein>
<dbReference type="SUPFAM" id="SSF54791">
    <property type="entry name" value="Eukaryotic type KH-domain (KH-domain type I)"/>
    <property type="match status" value="1"/>
</dbReference>
<name>A0AAD5SA98_9FUNG</name>
<evidence type="ECO:0000256" key="3">
    <source>
        <dbReference type="PROSITE-ProRule" id="PRU00176"/>
    </source>
</evidence>
<dbReference type="Gene3D" id="1.10.510.10">
    <property type="entry name" value="Transferase(Phosphotransferase) domain 1"/>
    <property type="match status" value="1"/>
</dbReference>
<evidence type="ECO:0000256" key="5">
    <source>
        <dbReference type="SAM" id="MobiDB-lite"/>
    </source>
</evidence>
<feature type="compositionally biased region" description="Acidic residues" evidence="5">
    <location>
        <begin position="624"/>
        <end position="633"/>
    </location>
</feature>
<feature type="region of interest" description="Disordered" evidence="5">
    <location>
        <begin position="33"/>
        <end position="105"/>
    </location>
</feature>
<feature type="compositionally biased region" description="Basic and acidic residues" evidence="5">
    <location>
        <begin position="49"/>
        <end position="70"/>
    </location>
</feature>
<dbReference type="Pfam" id="PF00069">
    <property type="entry name" value="Pkinase"/>
    <property type="match status" value="1"/>
</dbReference>
<organism evidence="8 9">
    <name type="scientific">Rhizophlyctis rosea</name>
    <dbReference type="NCBI Taxonomy" id="64517"/>
    <lineage>
        <taxon>Eukaryota</taxon>
        <taxon>Fungi</taxon>
        <taxon>Fungi incertae sedis</taxon>
        <taxon>Chytridiomycota</taxon>
        <taxon>Chytridiomycota incertae sedis</taxon>
        <taxon>Chytridiomycetes</taxon>
        <taxon>Rhizophlyctidales</taxon>
        <taxon>Rhizophlyctidaceae</taxon>
        <taxon>Rhizophlyctis</taxon>
    </lineage>
</organism>
<keyword evidence="2 4" id="KW-0067">ATP-binding</keyword>
<dbReference type="SUPFAM" id="SSF56112">
    <property type="entry name" value="Protein kinase-like (PK-like)"/>
    <property type="match status" value="1"/>
</dbReference>
<feature type="compositionally biased region" description="Basic and acidic residues" evidence="5">
    <location>
        <begin position="81"/>
        <end position="93"/>
    </location>
</feature>
<feature type="compositionally biased region" description="Polar residues" evidence="5">
    <location>
        <begin position="761"/>
        <end position="776"/>
    </location>
</feature>
<dbReference type="InterPro" id="IPR035979">
    <property type="entry name" value="RBD_domain_sf"/>
</dbReference>
<keyword evidence="9" id="KW-1185">Reference proteome</keyword>
<dbReference type="PROSITE" id="PS50084">
    <property type="entry name" value="KH_TYPE_1"/>
    <property type="match status" value="1"/>
</dbReference>
<dbReference type="InterPro" id="IPR004088">
    <property type="entry name" value="KH_dom_type_1"/>
</dbReference>
<evidence type="ECO:0000259" key="7">
    <source>
        <dbReference type="PROSITE" id="PS50102"/>
    </source>
</evidence>
<keyword evidence="1 4" id="KW-0547">Nucleotide-binding</keyword>
<dbReference type="CDD" id="cd00590">
    <property type="entry name" value="RRM_SF"/>
    <property type="match status" value="1"/>
</dbReference>
<dbReference type="GO" id="GO:0005524">
    <property type="term" value="F:ATP binding"/>
    <property type="evidence" value="ECO:0007669"/>
    <property type="project" value="UniProtKB-UniRule"/>
</dbReference>
<dbReference type="PROSITE" id="PS50011">
    <property type="entry name" value="PROTEIN_KINASE_DOM"/>
    <property type="match status" value="1"/>
</dbReference>
<dbReference type="PROSITE" id="PS00107">
    <property type="entry name" value="PROTEIN_KINASE_ATP"/>
    <property type="match status" value="1"/>
</dbReference>
<sequence>MDSGGRRKGNGRVMAAVAEWERGERNGNVIGSVRLLRGGGVMGGNGGRSGEREPERDRDGFREQGRDRRYSPLRSGSEDSPEVRGRKSRHDADPNVTASSHAGNACGQEPITLAELITQVLGTTNIGGAIQQPLNPQVPQLLSNNPAILASIADLITGGGDGLRGVLAGLVGGSSGQGGSQTGNGDQGDVSQAGAGALHAGSLLGAGTVGAGTGTKAGLSVNQKAQTCMSQPPIASSGLPELQMDGKITRRRGLGPDDGSVQHFRNVRTRFANHVEWYRTQCADALLNLERNVYGLVSHTEDRWQSQREQEIMKNDELAKRMQFLTRFEVYPDEILGTGAFGRVMKAWDCEENKGIAVKVIDVDDCKQPAYVIDSEIAKMSRLHHRGIPKLLGTMGTSRRQYIAMEYCPGIMLGKLIEEWESGKLSESLAKRIFWKLVDTVRYLHTEADLLHSDIKVDNILVDLHANGAVDVWLIDNGLSVDMKNAMQRKWCNGQPEYFPPEKLLGGKSAEFGADCWSLGVVLYIMLTGRMPFSEGVRNVRSADGRKEIIRRMNEPLVLKGSPQVSEACVPFLREVLSVDEARRLSITEIAGHDYLRDVNEDQQYDKFDNGDDNGGDCPRNDDNYDTEMDTGEDEHNAPKVVRVTNLDAVINDQMLLDLFSTVGRVTHAEVFVDKDEPYGYVKFAHAAEAQIAVQNMNGHMWGAKKIKLELRRMKVARQPKRNASRDSQKTAKRQTRATIRTSGHRRDESNSGEPRKRRCSSLTESPASATDTPTTGGERPAGPKGSSAINASRPSPAEDEGESQTLAIPADMIGCIIGEGGSLMDQIRSPALASEGQTERVVTISGTDAATKEALKILTLKLENEKQGRVLGGASAPEFEDNASRKRSRDPERDDESDHEENPERKRQRRCNMCVLM</sequence>
<accession>A0AAD5SA98</accession>
<comment type="caution">
    <text evidence="8">The sequence shown here is derived from an EMBL/GenBank/DDBJ whole genome shotgun (WGS) entry which is preliminary data.</text>
</comment>